<dbReference type="EMBL" id="CP151518">
    <property type="protein sequence ID" value="WZN67149.1"/>
    <property type="molecule type" value="Genomic_DNA"/>
</dbReference>
<organism evidence="6 7">
    <name type="scientific">Chloropicon roscoffensis</name>
    <dbReference type="NCBI Taxonomy" id="1461544"/>
    <lineage>
        <taxon>Eukaryota</taxon>
        <taxon>Viridiplantae</taxon>
        <taxon>Chlorophyta</taxon>
        <taxon>Chloropicophyceae</taxon>
        <taxon>Chloropicales</taxon>
        <taxon>Chloropicaceae</taxon>
        <taxon>Chloropicon</taxon>
    </lineage>
</organism>
<sequence length="348" mass="38083">MSTIVTEGTRPPVTSRSRRTVPVPPVDDRGTTQDEASQGGAQHDASMLMAEQEDKCWICHGSGTAESPLNVHCKCHSMKAHDSCIAHWQLRNAGTVDELRCRLCHTPLPDWRGTAMNSGGRSLAKHVTLAVQVNGRTKYMKVRIGSQSPEEFSDKLKRAFGLPDSTHLDIDFTVQNPFAEDQVKLQGMNSYDAAIHCGAIMDADDGSGTSGMATDDLETSDGGGESDRESSEEREYSSEVGSGDEIDLEVRAIDRYERSRQRRMERIRMEQLELRADADAAEEILEAAAPTRATRERARPAHQEAGGDGGMDALPTSTSQALLSCMQALCPKVRRKRRRVAAVPSNAM</sequence>
<feature type="region of interest" description="Disordered" evidence="4">
    <location>
        <begin position="1"/>
        <end position="44"/>
    </location>
</feature>
<feature type="domain" description="RING-CH-type" evidence="5">
    <location>
        <begin position="48"/>
        <end position="111"/>
    </location>
</feature>
<accession>A0AAX4PMJ8</accession>
<dbReference type="InterPro" id="IPR011016">
    <property type="entry name" value="Znf_RING-CH"/>
</dbReference>
<feature type="region of interest" description="Disordered" evidence="4">
    <location>
        <begin position="206"/>
        <end position="243"/>
    </location>
</feature>
<keyword evidence="1" id="KW-0479">Metal-binding</keyword>
<keyword evidence="3" id="KW-0862">Zinc</keyword>
<dbReference type="GO" id="GO:0008270">
    <property type="term" value="F:zinc ion binding"/>
    <property type="evidence" value="ECO:0007669"/>
    <property type="project" value="UniProtKB-KW"/>
</dbReference>
<reference evidence="6 7" key="1">
    <citation type="submission" date="2024-03" db="EMBL/GenBank/DDBJ databases">
        <title>Complete genome sequence of the green alga Chloropicon roscoffensis RCC1871.</title>
        <authorList>
            <person name="Lemieux C."/>
            <person name="Pombert J.-F."/>
            <person name="Otis C."/>
            <person name="Turmel M."/>
        </authorList>
    </citation>
    <scope>NUCLEOTIDE SEQUENCE [LARGE SCALE GENOMIC DNA]</scope>
    <source>
        <strain evidence="6 7">RCC1871</strain>
    </source>
</reference>
<proteinExistence type="predicted"/>
<evidence type="ECO:0000256" key="3">
    <source>
        <dbReference type="ARBA" id="ARBA00022833"/>
    </source>
</evidence>
<feature type="compositionally biased region" description="Basic and acidic residues" evidence="4">
    <location>
        <begin position="225"/>
        <end position="237"/>
    </location>
</feature>
<dbReference type="AlphaFoldDB" id="A0AAX4PMJ8"/>
<keyword evidence="2" id="KW-0863">Zinc-finger</keyword>
<evidence type="ECO:0000313" key="6">
    <source>
        <dbReference type="EMBL" id="WZN67149.1"/>
    </source>
</evidence>
<dbReference type="PROSITE" id="PS51292">
    <property type="entry name" value="ZF_RING_CH"/>
    <property type="match status" value="1"/>
</dbReference>
<feature type="compositionally biased region" description="Basic and acidic residues" evidence="4">
    <location>
        <begin position="293"/>
        <end position="302"/>
    </location>
</feature>
<evidence type="ECO:0000256" key="2">
    <source>
        <dbReference type="ARBA" id="ARBA00022771"/>
    </source>
</evidence>
<evidence type="ECO:0000313" key="7">
    <source>
        <dbReference type="Proteomes" id="UP001472866"/>
    </source>
</evidence>
<name>A0AAX4PMJ8_9CHLO</name>
<evidence type="ECO:0000256" key="1">
    <source>
        <dbReference type="ARBA" id="ARBA00022723"/>
    </source>
</evidence>
<keyword evidence="7" id="KW-1185">Reference proteome</keyword>
<dbReference type="InterPro" id="IPR013083">
    <property type="entry name" value="Znf_RING/FYVE/PHD"/>
</dbReference>
<evidence type="ECO:0000256" key="4">
    <source>
        <dbReference type="SAM" id="MobiDB-lite"/>
    </source>
</evidence>
<dbReference type="Proteomes" id="UP001472866">
    <property type="component" value="Chromosome 18"/>
</dbReference>
<dbReference type="SMART" id="SM00744">
    <property type="entry name" value="RINGv"/>
    <property type="match status" value="1"/>
</dbReference>
<dbReference type="Gene3D" id="3.30.40.10">
    <property type="entry name" value="Zinc/RING finger domain, C3HC4 (zinc finger)"/>
    <property type="match status" value="1"/>
</dbReference>
<protein>
    <recommendedName>
        <fullName evidence="5">RING-CH-type domain-containing protein</fullName>
    </recommendedName>
</protein>
<dbReference type="Pfam" id="PF12906">
    <property type="entry name" value="RINGv"/>
    <property type="match status" value="1"/>
</dbReference>
<gene>
    <name evidence="6" type="ORF">HKI87_18g87210</name>
</gene>
<evidence type="ECO:0000259" key="5">
    <source>
        <dbReference type="PROSITE" id="PS51292"/>
    </source>
</evidence>
<feature type="region of interest" description="Disordered" evidence="4">
    <location>
        <begin position="288"/>
        <end position="314"/>
    </location>
</feature>